<organism evidence="2 3">
    <name type="scientific">Moniliophthora roreri (strain MCA 2997)</name>
    <name type="common">Cocoa frosty pod rot fungus</name>
    <name type="synonym">Crinipellis roreri</name>
    <dbReference type="NCBI Taxonomy" id="1381753"/>
    <lineage>
        <taxon>Eukaryota</taxon>
        <taxon>Fungi</taxon>
        <taxon>Dikarya</taxon>
        <taxon>Basidiomycota</taxon>
        <taxon>Agaricomycotina</taxon>
        <taxon>Agaricomycetes</taxon>
        <taxon>Agaricomycetidae</taxon>
        <taxon>Agaricales</taxon>
        <taxon>Marasmiineae</taxon>
        <taxon>Marasmiaceae</taxon>
        <taxon>Moniliophthora</taxon>
    </lineage>
</organism>
<dbReference type="AlphaFoldDB" id="V2WE35"/>
<reference evidence="2 3" key="1">
    <citation type="journal article" date="2014" name="BMC Genomics">
        <title>Genome and secretome analysis of the hemibiotrophic fungal pathogen, Moniliophthora roreri, which causes frosty pod rot disease of cacao: mechanisms of the biotrophic and necrotrophic phases.</title>
        <authorList>
            <person name="Meinhardt L.W."/>
            <person name="Costa G.G.L."/>
            <person name="Thomazella D.P.T."/>
            <person name="Teixeira P.J.P.L."/>
            <person name="Carazzolle M.F."/>
            <person name="Schuster S.C."/>
            <person name="Carlson J.E."/>
            <person name="Guiltinan M.J."/>
            <person name="Mieczkowski P."/>
            <person name="Farmer A."/>
            <person name="Ramaraj T."/>
            <person name="Crozier J."/>
            <person name="Davis R.E."/>
            <person name="Shao J."/>
            <person name="Melnick R.L."/>
            <person name="Pereira G.A.G."/>
            <person name="Bailey B.A."/>
        </authorList>
    </citation>
    <scope>NUCLEOTIDE SEQUENCE [LARGE SCALE GENOMIC DNA]</scope>
    <source>
        <strain evidence="2 3">MCA 2997</strain>
    </source>
</reference>
<protein>
    <submittedName>
        <fullName evidence="2">Uncharacterized protein</fullName>
    </submittedName>
</protein>
<dbReference type="HOGENOM" id="CLU_2655063_0_0_1"/>
<comment type="caution">
    <text evidence="2">The sequence shown here is derived from an EMBL/GenBank/DDBJ whole genome shotgun (WGS) entry which is preliminary data.</text>
</comment>
<dbReference type="Proteomes" id="UP000017559">
    <property type="component" value="Unassembled WGS sequence"/>
</dbReference>
<sequence length="76" mass="8111">MATEPPTNDALLYPDSTPDPDIKPKIEPTENAPTGEPTPLIIVDPRSLQMPEASVPPQSRNHACSQQGGPFRGVHG</sequence>
<feature type="compositionally biased region" description="Polar residues" evidence="1">
    <location>
        <begin position="56"/>
        <end position="68"/>
    </location>
</feature>
<gene>
    <name evidence="2" type="ORF">Moror_3627</name>
</gene>
<evidence type="ECO:0000313" key="3">
    <source>
        <dbReference type="Proteomes" id="UP000017559"/>
    </source>
</evidence>
<evidence type="ECO:0000313" key="2">
    <source>
        <dbReference type="EMBL" id="ESK85098.1"/>
    </source>
</evidence>
<accession>V2WE35</accession>
<feature type="region of interest" description="Disordered" evidence="1">
    <location>
        <begin position="1"/>
        <end position="76"/>
    </location>
</feature>
<evidence type="ECO:0000256" key="1">
    <source>
        <dbReference type="SAM" id="MobiDB-lite"/>
    </source>
</evidence>
<keyword evidence="3" id="KW-1185">Reference proteome</keyword>
<proteinExistence type="predicted"/>
<name>V2WE35_MONRO</name>
<dbReference type="KEGG" id="mrr:Moror_3627"/>
<dbReference type="EMBL" id="AWSO01001147">
    <property type="protein sequence ID" value="ESK85098.1"/>
    <property type="molecule type" value="Genomic_DNA"/>
</dbReference>